<proteinExistence type="predicted"/>
<dbReference type="EMBL" id="AP018227">
    <property type="protein sequence ID" value="BAY86150.1"/>
    <property type="molecule type" value="Genomic_DNA"/>
</dbReference>
<dbReference type="SUPFAM" id="SSF103473">
    <property type="entry name" value="MFS general substrate transporter"/>
    <property type="match status" value="1"/>
</dbReference>
<organism evidence="2 3">
    <name type="scientific">Calothrix parasitica NIES-267</name>
    <dbReference type="NCBI Taxonomy" id="1973488"/>
    <lineage>
        <taxon>Bacteria</taxon>
        <taxon>Bacillati</taxon>
        <taxon>Cyanobacteriota</taxon>
        <taxon>Cyanophyceae</taxon>
        <taxon>Nostocales</taxon>
        <taxon>Calotrichaceae</taxon>
        <taxon>Calothrix</taxon>
    </lineage>
</organism>
<name>A0A1Z4LY69_9CYAN</name>
<dbReference type="Gene3D" id="1.20.1250.20">
    <property type="entry name" value="MFS general substrate transporter like domains"/>
    <property type="match status" value="1"/>
</dbReference>
<evidence type="ECO:0000313" key="2">
    <source>
        <dbReference type="EMBL" id="BAY86150.1"/>
    </source>
</evidence>
<accession>A0A1Z4LY69</accession>
<keyword evidence="1" id="KW-0472">Membrane</keyword>
<evidence type="ECO:0000256" key="1">
    <source>
        <dbReference type="SAM" id="Phobius"/>
    </source>
</evidence>
<gene>
    <name evidence="2" type="ORF">NIES267_56560</name>
</gene>
<feature type="transmembrane region" description="Helical" evidence="1">
    <location>
        <begin position="51"/>
        <end position="70"/>
    </location>
</feature>
<dbReference type="AlphaFoldDB" id="A0A1Z4LY69"/>
<protein>
    <submittedName>
        <fullName evidence="2">Major facilitator superfamily MFS_1</fullName>
    </submittedName>
</protein>
<reference evidence="2 3" key="1">
    <citation type="submission" date="2017-06" db="EMBL/GenBank/DDBJ databases">
        <title>Genome sequencing of cyanobaciteial culture collection at National Institute for Environmental Studies (NIES).</title>
        <authorList>
            <person name="Hirose Y."/>
            <person name="Shimura Y."/>
            <person name="Fujisawa T."/>
            <person name="Nakamura Y."/>
            <person name="Kawachi M."/>
        </authorList>
    </citation>
    <scope>NUCLEOTIDE SEQUENCE [LARGE SCALE GENOMIC DNA]</scope>
    <source>
        <strain evidence="2 3">NIES-267</strain>
    </source>
</reference>
<evidence type="ECO:0000313" key="3">
    <source>
        <dbReference type="Proteomes" id="UP000218418"/>
    </source>
</evidence>
<keyword evidence="1" id="KW-1133">Transmembrane helix</keyword>
<dbReference type="InterPro" id="IPR036259">
    <property type="entry name" value="MFS_trans_sf"/>
</dbReference>
<keyword evidence="3" id="KW-1185">Reference proteome</keyword>
<keyword evidence="1" id="KW-0812">Transmembrane</keyword>
<feature type="transmembrane region" description="Helical" evidence="1">
    <location>
        <begin position="76"/>
        <end position="94"/>
    </location>
</feature>
<sequence>MRFLCLGMWRRLYRIGTLNNYSGFHLDRIQIDLTPFPLETAGTDYTMQNSIVYFGGIFTVAMSGILAKAIGYPGVFAISIMISIIGLLLIVKVYKETNHPQIET</sequence>
<dbReference type="Proteomes" id="UP000218418">
    <property type="component" value="Chromosome"/>
</dbReference>